<comment type="similarity">
    <text evidence="2">Belongs to the steroid 5-alpha reductase family.</text>
</comment>
<evidence type="ECO:0000256" key="7">
    <source>
        <dbReference type="ARBA" id="ARBA00023002"/>
    </source>
</evidence>
<evidence type="ECO:0000256" key="9">
    <source>
        <dbReference type="ARBA" id="ARBA00023136"/>
    </source>
</evidence>
<keyword evidence="4 10" id="KW-0812">Transmembrane</keyword>
<dbReference type="InterPro" id="IPR001104">
    <property type="entry name" value="3-oxo-5_a-steroid_4-DH_C"/>
</dbReference>
<dbReference type="AlphaFoldDB" id="A0A7D8V311"/>
<comment type="caution">
    <text evidence="12">The sequence shown here is derived from an EMBL/GenBank/DDBJ whole genome shotgun (WGS) entry which is preliminary data.</text>
</comment>
<keyword evidence="13" id="KW-1185">Reference proteome</keyword>
<keyword evidence="5" id="KW-0521">NADP</keyword>
<dbReference type="SUPFAM" id="SSF54236">
    <property type="entry name" value="Ubiquitin-like"/>
    <property type="match status" value="1"/>
</dbReference>
<dbReference type="GO" id="GO:0042761">
    <property type="term" value="P:very long-chain fatty acid biosynthetic process"/>
    <property type="evidence" value="ECO:0007669"/>
    <property type="project" value="TreeGrafter"/>
</dbReference>
<sequence>MVSVTVSIPGKGAQSFDFPGRTSTSVTVGDVKAAIRAKVPKFVPNRQRLTAPSGGEKDKPLPLTDESKTLADYGVEDGAKLRLKDLGYQVGYRWLFIWEYIGPIFINPALLYLSQYIWGPYEPSNLQLTVRNLIVAHFVKRELESIFVHKFSRPSVPLTFVIRNCAYYWGITGGLIGLTLYRPGYGAVALKDSILNTPQWLTFWTVFILTNELLNLNTHLNQAAIRTPPGQPRNYPTGFGFQWIVCANYFFETMGVLGLVIITGGDIGTIVYLLIASYFMGLWAGQKYRRYKKEHDPKVFPGKRWVVYPPFY</sequence>
<accession>A0A7D8V311</accession>
<feature type="transmembrane region" description="Helical" evidence="10">
    <location>
        <begin position="241"/>
        <end position="261"/>
    </location>
</feature>
<evidence type="ECO:0000256" key="8">
    <source>
        <dbReference type="ARBA" id="ARBA00023098"/>
    </source>
</evidence>
<dbReference type="Gene3D" id="3.10.20.90">
    <property type="entry name" value="Phosphatidylinositol 3-kinase Catalytic Subunit, Chain A, domain 1"/>
    <property type="match status" value="1"/>
</dbReference>
<evidence type="ECO:0000256" key="4">
    <source>
        <dbReference type="ARBA" id="ARBA00022692"/>
    </source>
</evidence>
<feature type="domain" description="3-oxo-5-alpha-steroid 4-dehydrogenase C-terminal" evidence="11">
    <location>
        <begin position="156"/>
        <end position="311"/>
    </location>
</feature>
<evidence type="ECO:0000313" key="13">
    <source>
        <dbReference type="Proteomes" id="UP000473826"/>
    </source>
</evidence>
<keyword evidence="8" id="KW-0443">Lipid metabolism</keyword>
<dbReference type="InterPro" id="IPR039357">
    <property type="entry name" value="SRD5A/TECR"/>
</dbReference>
<dbReference type="OrthoDB" id="540503at2759"/>
<evidence type="ECO:0000256" key="2">
    <source>
        <dbReference type="ARBA" id="ARBA00007742"/>
    </source>
</evidence>
<dbReference type="Proteomes" id="UP000473826">
    <property type="component" value="Unassembled WGS sequence"/>
</dbReference>
<dbReference type="EMBL" id="QKWK01000003">
    <property type="protein sequence ID" value="TXT12846.1"/>
    <property type="molecule type" value="Genomic_DNA"/>
</dbReference>
<keyword evidence="3" id="KW-0444">Lipid biosynthesis</keyword>
<protein>
    <recommendedName>
        <fullName evidence="11">3-oxo-5-alpha-steroid 4-dehydrogenase C-terminal domain-containing protein</fullName>
    </recommendedName>
</protein>
<gene>
    <name evidence="12" type="ORF">VHUM_01247</name>
</gene>
<dbReference type="GO" id="GO:0005789">
    <property type="term" value="C:endoplasmic reticulum membrane"/>
    <property type="evidence" value="ECO:0007669"/>
    <property type="project" value="UniProtKB-SubCell"/>
</dbReference>
<keyword evidence="9 10" id="KW-0472">Membrane</keyword>
<reference evidence="12 13" key="1">
    <citation type="journal article" date="2019" name="PLoS Genet.">
        <title>Convergent evolution of linked mating-type loci in basidiomycete fungi.</title>
        <authorList>
            <person name="Sun S."/>
            <person name="Coelho M.A."/>
            <person name="Heitman J."/>
            <person name="Nowrousian M."/>
        </authorList>
    </citation>
    <scope>NUCLEOTIDE SEQUENCE [LARGE SCALE GENOMIC DNA]</scope>
    <source>
        <strain evidence="12 13">CBS 4282</strain>
    </source>
</reference>
<evidence type="ECO:0000256" key="6">
    <source>
        <dbReference type="ARBA" id="ARBA00022989"/>
    </source>
</evidence>
<dbReference type="GO" id="GO:0016627">
    <property type="term" value="F:oxidoreductase activity, acting on the CH-CH group of donors"/>
    <property type="evidence" value="ECO:0007669"/>
    <property type="project" value="InterPro"/>
</dbReference>
<dbReference type="PANTHER" id="PTHR10556:SF28">
    <property type="entry name" value="VERY-LONG-CHAIN ENOYL-COA REDUCTASE"/>
    <property type="match status" value="1"/>
</dbReference>
<evidence type="ECO:0000256" key="1">
    <source>
        <dbReference type="ARBA" id="ARBA00004477"/>
    </source>
</evidence>
<dbReference type="PANTHER" id="PTHR10556">
    <property type="entry name" value="3-OXO-5-ALPHA-STEROID 4-DEHYDROGENASE"/>
    <property type="match status" value="1"/>
</dbReference>
<evidence type="ECO:0000256" key="3">
    <source>
        <dbReference type="ARBA" id="ARBA00022516"/>
    </source>
</evidence>
<evidence type="ECO:0000259" key="11">
    <source>
        <dbReference type="Pfam" id="PF02544"/>
    </source>
</evidence>
<dbReference type="PROSITE" id="PS50244">
    <property type="entry name" value="S5A_REDUCTASE"/>
    <property type="match status" value="1"/>
</dbReference>
<keyword evidence="6 10" id="KW-1133">Transmembrane helix</keyword>
<proteinExistence type="inferred from homology"/>
<feature type="transmembrane region" description="Helical" evidence="10">
    <location>
        <begin position="267"/>
        <end position="285"/>
    </location>
</feature>
<name>A0A7D8V311_VANHU</name>
<evidence type="ECO:0000256" key="5">
    <source>
        <dbReference type="ARBA" id="ARBA00022857"/>
    </source>
</evidence>
<dbReference type="InterPro" id="IPR029071">
    <property type="entry name" value="Ubiquitin-like_domsf"/>
</dbReference>
<evidence type="ECO:0000313" key="12">
    <source>
        <dbReference type="EMBL" id="TXT12846.1"/>
    </source>
</evidence>
<keyword evidence="7" id="KW-0560">Oxidoreductase</keyword>
<evidence type="ECO:0000256" key="10">
    <source>
        <dbReference type="SAM" id="Phobius"/>
    </source>
</evidence>
<feature type="transmembrane region" description="Helical" evidence="10">
    <location>
        <begin position="160"/>
        <end position="181"/>
    </location>
</feature>
<comment type="subcellular location">
    <subcellularLocation>
        <location evidence="1">Endoplasmic reticulum membrane</location>
        <topology evidence="1">Multi-pass membrane protein</topology>
    </subcellularLocation>
</comment>
<dbReference type="Pfam" id="PF02544">
    <property type="entry name" value="Steroid_dh"/>
    <property type="match status" value="1"/>
</dbReference>
<organism evidence="12 13">
    <name type="scientific">Vanrija humicola</name>
    <name type="common">Yeast</name>
    <name type="synonym">Cryptococcus humicola</name>
    <dbReference type="NCBI Taxonomy" id="5417"/>
    <lineage>
        <taxon>Eukaryota</taxon>
        <taxon>Fungi</taxon>
        <taxon>Dikarya</taxon>
        <taxon>Basidiomycota</taxon>
        <taxon>Agaricomycotina</taxon>
        <taxon>Tremellomycetes</taxon>
        <taxon>Trichosporonales</taxon>
        <taxon>Trichosporonaceae</taxon>
        <taxon>Vanrija</taxon>
    </lineage>
</organism>